<dbReference type="InterPro" id="IPR010985">
    <property type="entry name" value="Ribbon_hlx_hlx"/>
</dbReference>
<dbReference type="Proteomes" id="UP000680714">
    <property type="component" value="Unassembled WGS sequence"/>
</dbReference>
<accession>A0ABS5IE39</accession>
<keyword evidence="2" id="KW-1185">Reference proteome</keyword>
<dbReference type="RefSeq" id="WP_211549705.1">
    <property type="nucleotide sequence ID" value="NZ_JAGTUF010000013.1"/>
</dbReference>
<dbReference type="Gene3D" id="1.10.1220.10">
    <property type="entry name" value="Met repressor-like"/>
    <property type="match status" value="1"/>
</dbReference>
<name>A0ABS5IE39_9PROT</name>
<reference evidence="1 2" key="1">
    <citation type="submission" date="2021-04" db="EMBL/GenBank/DDBJ databases">
        <title>Magnetospirillum sulfuroxidans sp. nov., a facultative chemolithoautotrophic sulfur-oxidizing alphaproteobacterium isolated from freshwater sediment and proposals for Paramagetospirillum gen. nov., and Magnetospirillaceae fam. nov.</title>
        <authorList>
            <person name="Koziaeva V."/>
            <person name="Geelhoed J.S."/>
            <person name="Sorokin D.Y."/>
            <person name="Grouzdev D.S."/>
        </authorList>
    </citation>
    <scope>NUCLEOTIDE SEQUENCE [LARGE SCALE GENOMIC DNA]</scope>
    <source>
        <strain evidence="1 2">J10</strain>
    </source>
</reference>
<proteinExistence type="predicted"/>
<dbReference type="EMBL" id="JAGTUF010000013">
    <property type="protein sequence ID" value="MBR9972689.1"/>
    <property type="molecule type" value="Genomic_DNA"/>
</dbReference>
<comment type="caution">
    <text evidence="1">The sequence shown here is derived from an EMBL/GenBank/DDBJ whole genome shotgun (WGS) entry which is preliminary data.</text>
</comment>
<evidence type="ECO:0000313" key="1">
    <source>
        <dbReference type="EMBL" id="MBR9972689.1"/>
    </source>
</evidence>
<organism evidence="1 2">
    <name type="scientific">Magnetospirillum sulfuroxidans</name>
    <dbReference type="NCBI Taxonomy" id="611300"/>
    <lineage>
        <taxon>Bacteria</taxon>
        <taxon>Pseudomonadati</taxon>
        <taxon>Pseudomonadota</taxon>
        <taxon>Alphaproteobacteria</taxon>
        <taxon>Rhodospirillales</taxon>
        <taxon>Rhodospirillaceae</taxon>
        <taxon>Magnetospirillum</taxon>
    </lineage>
</organism>
<dbReference type="SUPFAM" id="SSF47598">
    <property type="entry name" value="Ribbon-helix-helix"/>
    <property type="match status" value="1"/>
</dbReference>
<evidence type="ECO:0000313" key="2">
    <source>
        <dbReference type="Proteomes" id="UP000680714"/>
    </source>
</evidence>
<protein>
    <submittedName>
        <fullName evidence="1">CopG family transcriptional regulator</fullName>
    </submittedName>
</protein>
<gene>
    <name evidence="1" type="ORF">KEC16_13270</name>
</gene>
<dbReference type="InterPro" id="IPR013321">
    <property type="entry name" value="Arc_rbn_hlx_hlx"/>
</dbReference>
<sequence>MNDEVMLTIRLPRSLRDEFQAMVKAQDMTASQVLRGAIRQYVKAGGGTAIVSPPVIHPRTLPVAAPPQSQPYDIEDPPVEKRAFAGIRAMLQMDDD</sequence>